<dbReference type="RefSeq" id="WP_134208660.1">
    <property type="nucleotide sequence ID" value="NZ_CP038015.1"/>
</dbReference>
<sequence>MVDLRVPEKKFRPEIEGVRAVAALLVAIYHIWIGSVSGGVDVFFIVSGYLITTSLLSKIEREGRINLFEYLLGLSRRLFPIAFTVLLFTTIFSILILPVTAWKQTIPEIFSSAFYYQNWQLANTAVDYLAKDNVASPFQHFWALSIQGQFYVTWPLIIMLAYFVARKIFKLPVRKTLLTVLSIIFTVSLGYSIYITSANQPWAYFDTFARVWEFSLGGILALLIPYLKFNKSISFVIGWFGLAVICFTGILLPVSNVFPGYAALLPTTGVMLVILAAENGSRFGVEKLLGSRPFLYLGSISYGFYLWHWPILIFYYTYFGTDTVTYQGGLAILLGAFALSLVSVKVLEAPVRKISVKQSKIKLAGIMATFMLPVILVSTSWGIYVDQPHGENLNSKSIKVNAGIESNVEQILEDYPGARTISDNIKASPDIEPIPNPINAKMDVPMFYDESDCFSSRTEKGVEKCSYGELDNPEYTIALVGGSHSGHWLPALKIVSEIQNLKIDLYNKDACRFSSDDFNGMLSKSCMEWNVDVMEPLLSDPPDLLFTTANVNSGDTIPAGYLSKWEEFEGITTVFALRDNPRMNEDPLLCVEKNPDNCTVQRKNALSAIPPWENTENIPDNVIFADMSEYFCDDDTCKPVIGNVLVYRDYHHITATYSRTLAPALEKHIVKALENLKYN</sequence>
<dbReference type="Proteomes" id="UP000294292">
    <property type="component" value="Chromosome"/>
</dbReference>
<dbReference type="KEGG" id="panc:E2636_02375"/>
<evidence type="ECO:0000256" key="1">
    <source>
        <dbReference type="ARBA" id="ARBA00004370"/>
    </source>
</evidence>
<dbReference type="InterPro" id="IPR043968">
    <property type="entry name" value="SGNH"/>
</dbReference>
<feature type="transmembrane region" description="Helical" evidence="3">
    <location>
        <begin position="78"/>
        <end position="102"/>
    </location>
</feature>
<dbReference type="PANTHER" id="PTHR23028:SF53">
    <property type="entry name" value="ACYL_TRANSF_3 DOMAIN-CONTAINING PROTEIN"/>
    <property type="match status" value="1"/>
</dbReference>
<evidence type="ECO:0000256" key="2">
    <source>
        <dbReference type="ARBA" id="ARBA00007400"/>
    </source>
</evidence>
<evidence type="ECO:0000259" key="5">
    <source>
        <dbReference type="Pfam" id="PF19040"/>
    </source>
</evidence>
<evidence type="ECO:0000256" key="3">
    <source>
        <dbReference type="SAM" id="Phobius"/>
    </source>
</evidence>
<accession>A0A4P6ZVN3</accession>
<feature type="transmembrane region" description="Helical" evidence="3">
    <location>
        <begin position="324"/>
        <end position="342"/>
    </location>
</feature>
<feature type="transmembrane region" description="Helical" evidence="3">
    <location>
        <begin position="177"/>
        <end position="195"/>
    </location>
</feature>
<gene>
    <name evidence="6" type="ORF">E2636_02375</name>
</gene>
<reference evidence="6 7" key="1">
    <citation type="submission" date="2019-03" db="EMBL/GenBank/DDBJ databases">
        <title>Complete genome sequence of Paenisporosarcina antarctica CGMCC 1.6503T.</title>
        <authorList>
            <person name="Rong J.-C."/>
            <person name="Chi N.-Y."/>
            <person name="Zhang Q.-F."/>
        </authorList>
    </citation>
    <scope>NUCLEOTIDE SEQUENCE [LARGE SCALE GENOMIC DNA]</scope>
    <source>
        <strain evidence="6 7">CGMCC 1.6503</strain>
    </source>
</reference>
<dbReference type="GO" id="GO:0016747">
    <property type="term" value="F:acyltransferase activity, transferring groups other than amino-acyl groups"/>
    <property type="evidence" value="ECO:0007669"/>
    <property type="project" value="InterPro"/>
</dbReference>
<dbReference type="Pfam" id="PF01757">
    <property type="entry name" value="Acyl_transf_3"/>
    <property type="match status" value="1"/>
</dbReference>
<feature type="transmembrane region" description="Helical" evidence="3">
    <location>
        <begin position="258"/>
        <end position="275"/>
    </location>
</feature>
<feature type="transmembrane region" description="Helical" evidence="3">
    <location>
        <begin position="363"/>
        <end position="384"/>
    </location>
</feature>
<feature type="transmembrane region" description="Helical" evidence="3">
    <location>
        <begin position="39"/>
        <end position="57"/>
    </location>
</feature>
<keyword evidence="3" id="KW-0472">Membrane</keyword>
<dbReference type="InterPro" id="IPR050879">
    <property type="entry name" value="Acyltransferase_3"/>
</dbReference>
<dbReference type="OrthoDB" id="9796461at2"/>
<dbReference type="PANTHER" id="PTHR23028">
    <property type="entry name" value="ACETYLTRANSFERASE"/>
    <property type="match status" value="1"/>
</dbReference>
<feature type="transmembrane region" description="Helical" evidence="3">
    <location>
        <begin position="295"/>
        <end position="318"/>
    </location>
</feature>
<feature type="transmembrane region" description="Helical" evidence="3">
    <location>
        <begin position="207"/>
        <end position="226"/>
    </location>
</feature>
<evidence type="ECO:0000313" key="7">
    <source>
        <dbReference type="Proteomes" id="UP000294292"/>
    </source>
</evidence>
<keyword evidence="3" id="KW-0812">Transmembrane</keyword>
<feature type="domain" description="Acyltransferase 3" evidence="4">
    <location>
        <begin position="14"/>
        <end position="342"/>
    </location>
</feature>
<feature type="transmembrane region" description="Helical" evidence="3">
    <location>
        <begin position="17"/>
        <end position="33"/>
    </location>
</feature>
<feature type="domain" description="SGNH" evidence="5">
    <location>
        <begin position="453"/>
        <end position="666"/>
    </location>
</feature>
<proteinExistence type="inferred from homology"/>
<dbReference type="Pfam" id="PF19040">
    <property type="entry name" value="SGNH"/>
    <property type="match status" value="1"/>
</dbReference>
<name>A0A4P6ZVN3_9BACL</name>
<comment type="similarity">
    <text evidence="2">Belongs to the acyltransferase 3 family.</text>
</comment>
<feature type="transmembrane region" description="Helical" evidence="3">
    <location>
        <begin position="141"/>
        <end position="165"/>
    </location>
</feature>
<keyword evidence="6" id="KW-0808">Transferase</keyword>
<comment type="subcellular location">
    <subcellularLocation>
        <location evidence="1">Membrane</location>
    </subcellularLocation>
</comment>
<dbReference type="GO" id="GO:0016020">
    <property type="term" value="C:membrane"/>
    <property type="evidence" value="ECO:0007669"/>
    <property type="project" value="TreeGrafter"/>
</dbReference>
<protein>
    <submittedName>
        <fullName evidence="6">Acyltransferase</fullName>
    </submittedName>
</protein>
<evidence type="ECO:0000259" key="4">
    <source>
        <dbReference type="Pfam" id="PF01757"/>
    </source>
</evidence>
<organism evidence="6 7">
    <name type="scientific">Paenisporosarcina antarctica</name>
    <dbReference type="NCBI Taxonomy" id="417367"/>
    <lineage>
        <taxon>Bacteria</taxon>
        <taxon>Bacillati</taxon>
        <taxon>Bacillota</taxon>
        <taxon>Bacilli</taxon>
        <taxon>Bacillales</taxon>
        <taxon>Caryophanaceae</taxon>
        <taxon>Paenisporosarcina</taxon>
    </lineage>
</organism>
<keyword evidence="6" id="KW-0012">Acyltransferase</keyword>
<feature type="transmembrane region" description="Helical" evidence="3">
    <location>
        <begin position="233"/>
        <end position="252"/>
    </location>
</feature>
<keyword evidence="7" id="KW-1185">Reference proteome</keyword>
<dbReference type="GO" id="GO:0009103">
    <property type="term" value="P:lipopolysaccharide biosynthetic process"/>
    <property type="evidence" value="ECO:0007669"/>
    <property type="project" value="TreeGrafter"/>
</dbReference>
<keyword evidence="3" id="KW-1133">Transmembrane helix</keyword>
<dbReference type="AlphaFoldDB" id="A0A4P6ZVN3"/>
<dbReference type="InterPro" id="IPR002656">
    <property type="entry name" value="Acyl_transf_3_dom"/>
</dbReference>
<dbReference type="EMBL" id="CP038015">
    <property type="protein sequence ID" value="QBP40068.1"/>
    <property type="molecule type" value="Genomic_DNA"/>
</dbReference>
<evidence type="ECO:0000313" key="6">
    <source>
        <dbReference type="EMBL" id="QBP40068.1"/>
    </source>
</evidence>